<proteinExistence type="predicted"/>
<dbReference type="Pfam" id="PF00005">
    <property type="entry name" value="ABC_tran"/>
    <property type="match status" value="1"/>
</dbReference>
<dbReference type="SUPFAM" id="SSF52540">
    <property type="entry name" value="P-loop containing nucleoside triphosphate hydrolases"/>
    <property type="match status" value="1"/>
</dbReference>
<dbReference type="SMART" id="SM00382">
    <property type="entry name" value="AAA"/>
    <property type="match status" value="1"/>
</dbReference>
<organism evidence="5 6">
    <name type="scientific">Tsuneonella litorea</name>
    <dbReference type="NCBI Taxonomy" id="2976475"/>
    <lineage>
        <taxon>Bacteria</taxon>
        <taxon>Pseudomonadati</taxon>
        <taxon>Pseudomonadota</taxon>
        <taxon>Alphaproteobacteria</taxon>
        <taxon>Sphingomonadales</taxon>
        <taxon>Erythrobacteraceae</taxon>
        <taxon>Tsuneonella</taxon>
    </lineage>
</organism>
<dbReference type="GO" id="GO:0016887">
    <property type="term" value="F:ATP hydrolysis activity"/>
    <property type="evidence" value="ECO:0007669"/>
    <property type="project" value="InterPro"/>
</dbReference>
<reference evidence="5" key="1">
    <citation type="submission" date="2022-09" db="EMBL/GenBank/DDBJ databases">
        <title>The genome sequence of Tsuneonella sp. YG55.</title>
        <authorList>
            <person name="Liu Y."/>
        </authorList>
    </citation>
    <scope>NUCLEOTIDE SEQUENCE</scope>
    <source>
        <strain evidence="5">YG55</strain>
    </source>
</reference>
<dbReference type="EMBL" id="JAOAMV010000004">
    <property type="protein sequence ID" value="MCT2559014.1"/>
    <property type="molecule type" value="Genomic_DNA"/>
</dbReference>
<evidence type="ECO:0000313" key="5">
    <source>
        <dbReference type="EMBL" id="MCT2559014.1"/>
    </source>
</evidence>
<name>A0A9X2W2E2_9SPHN</name>
<feature type="domain" description="ABC transporter" evidence="4">
    <location>
        <begin position="42"/>
        <end position="280"/>
    </location>
</feature>
<comment type="caution">
    <text evidence="5">The sequence shown here is derived from an EMBL/GenBank/DDBJ whole genome shotgun (WGS) entry which is preliminary data.</text>
</comment>
<dbReference type="InterPro" id="IPR003593">
    <property type="entry name" value="AAA+_ATPase"/>
</dbReference>
<dbReference type="PANTHER" id="PTHR43023">
    <property type="entry name" value="PROTEIN TRIGALACTOSYLDIACYLGLYCEROL 3, CHLOROPLASTIC"/>
    <property type="match status" value="1"/>
</dbReference>
<dbReference type="InterPro" id="IPR017871">
    <property type="entry name" value="ABC_transporter-like_CS"/>
</dbReference>
<gene>
    <name evidence="5" type="ORF">N0B51_08475</name>
</gene>
<accession>A0A9X2W2E2</accession>
<evidence type="ECO:0000313" key="6">
    <source>
        <dbReference type="Proteomes" id="UP001142648"/>
    </source>
</evidence>
<dbReference type="AlphaFoldDB" id="A0A9X2W2E2"/>
<sequence length="320" mass="34756">MGMMAEGEDPVIDDPQVAAAVEEYGNADVNRPHERFRGQYPIVVEGLKNSFGEHVIHEGLSLKVRRGEILGVVGGSGTGKSVLMRSIIGLQTPDEGHIEVFGRSITDGDPEEVIGVRNRWGVLFQGGALFSTLTVGENVEIPLKQFYPDIEPGLMHEIARYKVLLSGLPEDAVAKYPSELSGGMKKRAGLARALALDPELLFLDEPTAGLDPIGAAAFDSLTKELQATLGLTVFLITHDLDTLHEICDRVAVIADRKVIAVDTVPNLMKLDHPWIQEYFNGPRGRAALTAQALDELRRHMDKPVALNAIKALDKSGDKKA</sequence>
<evidence type="ECO:0000259" key="4">
    <source>
        <dbReference type="PROSITE" id="PS50893"/>
    </source>
</evidence>
<keyword evidence="3 5" id="KW-0067">ATP-binding</keyword>
<dbReference type="PANTHER" id="PTHR43023:SF3">
    <property type="entry name" value="PROTEIN TRIGALACTOSYLDIACYLGLYCEROL 3, CHLOROPLASTIC"/>
    <property type="match status" value="1"/>
</dbReference>
<keyword evidence="2" id="KW-0547">Nucleotide-binding</keyword>
<keyword evidence="1" id="KW-0813">Transport</keyword>
<dbReference type="InterPro" id="IPR003439">
    <property type="entry name" value="ABC_transporter-like_ATP-bd"/>
</dbReference>
<dbReference type="PROSITE" id="PS00211">
    <property type="entry name" value="ABC_TRANSPORTER_1"/>
    <property type="match status" value="1"/>
</dbReference>
<protein>
    <submittedName>
        <fullName evidence="5">ATP-binding cassette domain-containing protein</fullName>
    </submittedName>
</protein>
<evidence type="ECO:0000256" key="2">
    <source>
        <dbReference type="ARBA" id="ARBA00022741"/>
    </source>
</evidence>
<evidence type="ECO:0000256" key="1">
    <source>
        <dbReference type="ARBA" id="ARBA00022448"/>
    </source>
</evidence>
<dbReference type="GO" id="GO:0005524">
    <property type="term" value="F:ATP binding"/>
    <property type="evidence" value="ECO:0007669"/>
    <property type="project" value="UniProtKB-KW"/>
</dbReference>
<dbReference type="Proteomes" id="UP001142648">
    <property type="component" value="Unassembled WGS sequence"/>
</dbReference>
<evidence type="ECO:0000256" key="3">
    <source>
        <dbReference type="ARBA" id="ARBA00022840"/>
    </source>
</evidence>
<keyword evidence="6" id="KW-1185">Reference proteome</keyword>
<dbReference type="PROSITE" id="PS50893">
    <property type="entry name" value="ABC_TRANSPORTER_2"/>
    <property type="match status" value="1"/>
</dbReference>
<dbReference type="InterPro" id="IPR027417">
    <property type="entry name" value="P-loop_NTPase"/>
</dbReference>
<dbReference type="Gene3D" id="3.40.50.300">
    <property type="entry name" value="P-loop containing nucleotide triphosphate hydrolases"/>
    <property type="match status" value="1"/>
</dbReference>